<comment type="similarity">
    <text evidence="2">Belongs to the G-protein coupled receptor 1 family.</text>
</comment>
<evidence type="ECO:0000256" key="10">
    <source>
        <dbReference type="SAM" id="Phobius"/>
    </source>
</evidence>
<dbReference type="InterPro" id="IPR017452">
    <property type="entry name" value="GPCR_Rhodpsn_7TM"/>
</dbReference>
<feature type="transmembrane region" description="Helical" evidence="10">
    <location>
        <begin position="93"/>
        <end position="115"/>
    </location>
</feature>
<dbReference type="RefSeq" id="XP_054850167.1">
    <property type="nucleotide sequence ID" value="XM_054994192.1"/>
</dbReference>
<dbReference type="PANTHER" id="PTHR48002">
    <property type="entry name" value="OLFACTORY RECEPTOR"/>
    <property type="match status" value="1"/>
</dbReference>
<evidence type="ECO:0000313" key="13">
    <source>
        <dbReference type="RefSeq" id="XP_054850167.1"/>
    </source>
</evidence>
<keyword evidence="12" id="KW-1185">Reference proteome</keyword>
<evidence type="ECO:0000313" key="12">
    <source>
        <dbReference type="Proteomes" id="UP001190640"/>
    </source>
</evidence>
<gene>
    <name evidence="13" type="primary">LOC129339612</name>
</gene>
<feature type="transmembrane region" description="Helical" evidence="10">
    <location>
        <begin position="201"/>
        <end position="220"/>
    </location>
</feature>
<dbReference type="Proteomes" id="UP001190640">
    <property type="component" value="Chromosome 12"/>
</dbReference>
<dbReference type="GO" id="GO:0004984">
    <property type="term" value="F:olfactory receptor activity"/>
    <property type="evidence" value="ECO:0007669"/>
    <property type="project" value="InterPro"/>
</dbReference>
<proteinExistence type="inferred from homology"/>
<feature type="domain" description="G-protein coupled receptors family 1 profile" evidence="11">
    <location>
        <begin position="35"/>
        <end position="249"/>
    </location>
</feature>
<evidence type="ECO:0000256" key="6">
    <source>
        <dbReference type="ARBA" id="ARBA00023136"/>
    </source>
</evidence>
<evidence type="ECO:0000256" key="9">
    <source>
        <dbReference type="ARBA" id="ARBA00023224"/>
    </source>
</evidence>
<dbReference type="AlphaFoldDB" id="A0AA97K6L6"/>
<dbReference type="GeneID" id="129339612"/>
<keyword evidence="9" id="KW-0807">Transducer</keyword>
<dbReference type="PROSITE" id="PS50262">
    <property type="entry name" value="G_PROTEIN_RECEP_F1_2"/>
    <property type="match status" value="1"/>
</dbReference>
<feature type="transmembrane region" description="Helical" evidence="10">
    <location>
        <begin position="136"/>
        <end position="157"/>
    </location>
</feature>
<accession>A0AA97K6L6</accession>
<feature type="non-terminal residue" evidence="13">
    <location>
        <position position="249"/>
    </location>
</feature>
<keyword evidence="3 10" id="KW-0812">Transmembrane</keyword>
<dbReference type="InterPro" id="IPR050427">
    <property type="entry name" value="Olfactory_Receptors"/>
</dbReference>
<dbReference type="GO" id="GO:0005886">
    <property type="term" value="C:plasma membrane"/>
    <property type="evidence" value="ECO:0007669"/>
    <property type="project" value="UniProtKB-ARBA"/>
</dbReference>
<organism evidence="12 13">
    <name type="scientific">Eublepharis macularius</name>
    <name type="common">Leopard gecko</name>
    <name type="synonym">Cyrtodactylus macularius</name>
    <dbReference type="NCBI Taxonomy" id="481883"/>
    <lineage>
        <taxon>Eukaryota</taxon>
        <taxon>Metazoa</taxon>
        <taxon>Chordata</taxon>
        <taxon>Craniata</taxon>
        <taxon>Vertebrata</taxon>
        <taxon>Euteleostomi</taxon>
        <taxon>Lepidosauria</taxon>
        <taxon>Squamata</taxon>
        <taxon>Bifurcata</taxon>
        <taxon>Gekkota</taxon>
        <taxon>Eublepharidae</taxon>
        <taxon>Eublepharinae</taxon>
        <taxon>Eublepharis</taxon>
    </lineage>
</organism>
<protein>
    <submittedName>
        <fullName evidence="13">Olfactory receptor 4Q3-like</fullName>
    </submittedName>
</protein>
<dbReference type="PRINTS" id="PR00245">
    <property type="entry name" value="OLFACTORYR"/>
</dbReference>
<evidence type="ECO:0000256" key="2">
    <source>
        <dbReference type="ARBA" id="ARBA00010663"/>
    </source>
</evidence>
<dbReference type="SUPFAM" id="SSF81321">
    <property type="entry name" value="Family A G protein-coupled receptor-like"/>
    <property type="match status" value="1"/>
</dbReference>
<keyword evidence="7" id="KW-1015">Disulfide bond</keyword>
<keyword evidence="5" id="KW-0297">G-protein coupled receptor</keyword>
<dbReference type="InterPro" id="IPR000725">
    <property type="entry name" value="Olfact_rcpt"/>
</dbReference>
<evidence type="ECO:0000256" key="8">
    <source>
        <dbReference type="ARBA" id="ARBA00023170"/>
    </source>
</evidence>
<feature type="transmembrane region" description="Helical" evidence="10">
    <location>
        <begin position="20"/>
        <end position="43"/>
    </location>
</feature>
<keyword evidence="8" id="KW-0675">Receptor</keyword>
<name>A0AA97K6L6_EUBMA</name>
<evidence type="ECO:0000256" key="7">
    <source>
        <dbReference type="ARBA" id="ARBA00023157"/>
    </source>
</evidence>
<evidence type="ECO:0000256" key="4">
    <source>
        <dbReference type="ARBA" id="ARBA00022989"/>
    </source>
</evidence>
<feature type="transmembrane region" description="Helical" evidence="10">
    <location>
        <begin position="55"/>
        <end position="73"/>
    </location>
</feature>
<sequence>MDPPLPILLGLSHSRTPQLILFTWVLACYITILFCNFLIVVTIHVEPHLLHSPMYFLLSSLSLIDMSLGFMAAPKTMANLMACGHTISFGGCMAQLFFLHLFGGAEMLLLAIMAYDHYVATCHLLRYMAIMDRPRCFRLLMVCWVGGLIYTTIQMVVVTQLPFCGSNVLDNFYCDIPQVIKLACTETFVIELLMVANSRLLSLPCFLILLISYAVILATLQGYFRKGSGKALSTCSSHHIVVSLIYLFI</sequence>
<keyword evidence="6 10" id="KW-0472">Membrane</keyword>
<evidence type="ECO:0000256" key="3">
    <source>
        <dbReference type="ARBA" id="ARBA00022692"/>
    </source>
</evidence>
<dbReference type="GO" id="GO:0004930">
    <property type="term" value="F:G protein-coupled receptor activity"/>
    <property type="evidence" value="ECO:0007669"/>
    <property type="project" value="UniProtKB-KW"/>
</dbReference>
<reference evidence="13" key="1">
    <citation type="submission" date="2025-08" db="UniProtKB">
        <authorList>
            <consortium name="RefSeq"/>
        </authorList>
    </citation>
    <scope>IDENTIFICATION</scope>
    <source>
        <tissue evidence="13">Blood</tissue>
    </source>
</reference>
<dbReference type="KEGG" id="emc:129339612"/>
<dbReference type="Pfam" id="PF13853">
    <property type="entry name" value="7tm_4"/>
    <property type="match status" value="1"/>
</dbReference>
<evidence type="ECO:0000256" key="5">
    <source>
        <dbReference type="ARBA" id="ARBA00023040"/>
    </source>
</evidence>
<dbReference type="Gene3D" id="1.20.1070.10">
    <property type="entry name" value="Rhodopsin 7-helix transmembrane proteins"/>
    <property type="match status" value="1"/>
</dbReference>
<comment type="subcellular location">
    <subcellularLocation>
        <location evidence="1">Membrane</location>
        <topology evidence="1">Multi-pass membrane protein</topology>
    </subcellularLocation>
</comment>
<dbReference type="FunFam" id="1.20.1070.10:FF:000012">
    <property type="entry name" value="Olfactory receptor"/>
    <property type="match status" value="1"/>
</dbReference>
<evidence type="ECO:0000256" key="1">
    <source>
        <dbReference type="ARBA" id="ARBA00004141"/>
    </source>
</evidence>
<keyword evidence="4 10" id="KW-1133">Transmembrane helix</keyword>
<evidence type="ECO:0000259" key="11">
    <source>
        <dbReference type="PROSITE" id="PS50262"/>
    </source>
</evidence>